<dbReference type="GO" id="GO:0007623">
    <property type="term" value="P:circadian rhythm"/>
    <property type="evidence" value="ECO:0007669"/>
    <property type="project" value="EnsemblPlants"/>
</dbReference>
<dbReference type="PANTHER" id="PTHR34281">
    <property type="entry name" value="PROTEIN EARLY FLOWERING 3"/>
    <property type="match status" value="1"/>
</dbReference>
<dbReference type="PhylomeDB" id="A0A068UI77"/>
<dbReference type="InParanoid" id="A0A068UI77"/>
<feature type="region of interest" description="Disordered" evidence="1">
    <location>
        <begin position="441"/>
        <end position="461"/>
    </location>
</feature>
<feature type="compositionally biased region" description="Basic and acidic residues" evidence="1">
    <location>
        <begin position="1"/>
        <end position="10"/>
    </location>
</feature>
<feature type="region of interest" description="Disordered" evidence="1">
    <location>
        <begin position="573"/>
        <end position="651"/>
    </location>
</feature>
<dbReference type="Proteomes" id="UP000295252">
    <property type="component" value="Chromosome X"/>
</dbReference>
<dbReference type="PANTHER" id="PTHR34281:SF2">
    <property type="entry name" value="PROTEIN EARLY FLOWERING 3"/>
    <property type="match status" value="1"/>
</dbReference>
<dbReference type="GO" id="GO:0009733">
    <property type="term" value="P:response to auxin"/>
    <property type="evidence" value="ECO:0007669"/>
    <property type="project" value="EnsemblPlants"/>
</dbReference>
<evidence type="ECO:0008006" key="4">
    <source>
        <dbReference type="Google" id="ProtNLM"/>
    </source>
</evidence>
<dbReference type="GO" id="GO:0009737">
    <property type="term" value="P:response to abscisic acid"/>
    <property type="evidence" value="ECO:0007669"/>
    <property type="project" value="EnsemblPlants"/>
</dbReference>
<dbReference type="GO" id="GO:0048573">
    <property type="term" value="P:photoperiodism, flowering"/>
    <property type="evidence" value="ECO:0007669"/>
    <property type="project" value="EnsemblPlants"/>
</dbReference>
<evidence type="ECO:0000256" key="1">
    <source>
        <dbReference type="SAM" id="MobiDB-lite"/>
    </source>
</evidence>
<dbReference type="GO" id="GO:0010031">
    <property type="term" value="P:circumnutation"/>
    <property type="evidence" value="ECO:0007669"/>
    <property type="project" value="EnsemblPlants"/>
</dbReference>
<dbReference type="GO" id="GO:0005634">
    <property type="term" value="C:nucleus"/>
    <property type="evidence" value="ECO:0007669"/>
    <property type="project" value="EnsemblPlants"/>
</dbReference>
<organism evidence="2 3">
    <name type="scientific">Coffea canephora</name>
    <name type="common">Robusta coffee</name>
    <dbReference type="NCBI Taxonomy" id="49390"/>
    <lineage>
        <taxon>Eukaryota</taxon>
        <taxon>Viridiplantae</taxon>
        <taxon>Streptophyta</taxon>
        <taxon>Embryophyta</taxon>
        <taxon>Tracheophyta</taxon>
        <taxon>Spermatophyta</taxon>
        <taxon>Magnoliopsida</taxon>
        <taxon>eudicotyledons</taxon>
        <taxon>Gunneridae</taxon>
        <taxon>Pentapetalae</taxon>
        <taxon>asterids</taxon>
        <taxon>lamiids</taxon>
        <taxon>Gentianales</taxon>
        <taxon>Rubiaceae</taxon>
        <taxon>Ixoroideae</taxon>
        <taxon>Gardenieae complex</taxon>
        <taxon>Bertiereae - Coffeeae clade</taxon>
        <taxon>Coffeeae</taxon>
        <taxon>Coffea</taxon>
    </lineage>
</organism>
<dbReference type="GO" id="GO:0009826">
    <property type="term" value="P:unidimensional cell growth"/>
    <property type="evidence" value="ECO:0007669"/>
    <property type="project" value="EnsemblPlants"/>
</dbReference>
<dbReference type="GO" id="GO:0005667">
    <property type="term" value="C:transcription regulator complex"/>
    <property type="evidence" value="ECO:0007669"/>
    <property type="project" value="EnsemblPlants"/>
</dbReference>
<dbReference type="OMA" id="HYQGMGV"/>
<keyword evidence="3" id="KW-1185">Reference proteome</keyword>
<dbReference type="GO" id="GO:0009585">
    <property type="term" value="P:red, far-red light phototransduction"/>
    <property type="evidence" value="ECO:0007669"/>
    <property type="project" value="EnsemblPlants"/>
</dbReference>
<dbReference type="GO" id="GO:0009909">
    <property type="term" value="P:regulation of flower development"/>
    <property type="evidence" value="ECO:0007669"/>
    <property type="project" value="EnsemblPlants"/>
</dbReference>
<feature type="compositionally biased region" description="Polar residues" evidence="1">
    <location>
        <begin position="595"/>
        <end position="608"/>
    </location>
</feature>
<evidence type="ECO:0000313" key="3">
    <source>
        <dbReference type="Proteomes" id="UP000295252"/>
    </source>
</evidence>
<dbReference type="GO" id="GO:0010119">
    <property type="term" value="P:regulation of stomatal movement"/>
    <property type="evidence" value="ECO:0007669"/>
    <property type="project" value="EnsemblPlants"/>
</dbReference>
<evidence type="ECO:0000313" key="2">
    <source>
        <dbReference type="EMBL" id="CDP08210.1"/>
    </source>
</evidence>
<feature type="compositionally biased region" description="Polar residues" evidence="1">
    <location>
        <begin position="127"/>
        <end position="151"/>
    </location>
</feature>
<dbReference type="GO" id="GO:0000122">
    <property type="term" value="P:negative regulation of transcription by RNA polymerase II"/>
    <property type="evidence" value="ECO:0007669"/>
    <property type="project" value="EnsemblPlants"/>
</dbReference>
<dbReference type="Gramene" id="CDP08210">
    <property type="protein sequence ID" value="CDP08210"/>
    <property type="gene ID" value="GSCOC_T00026970001"/>
</dbReference>
<feature type="compositionally biased region" description="Polar residues" evidence="1">
    <location>
        <begin position="626"/>
        <end position="638"/>
    </location>
</feature>
<protein>
    <recommendedName>
        <fullName evidence="4">Protein EARLY FLOWERING 3</fullName>
    </recommendedName>
</protein>
<dbReference type="AlphaFoldDB" id="A0A068UI77"/>
<dbReference type="EMBL" id="HG739115">
    <property type="protein sequence ID" value="CDP08210.1"/>
    <property type="molecule type" value="Genomic_DNA"/>
</dbReference>
<dbReference type="InterPro" id="IPR039319">
    <property type="entry name" value="ELF3-like"/>
</dbReference>
<dbReference type="STRING" id="49390.A0A068UI77"/>
<gene>
    <name evidence="2" type="ORF">GSCOC_T00026970001</name>
</gene>
<feature type="compositionally biased region" description="Polar residues" evidence="1">
    <location>
        <begin position="56"/>
        <end position="77"/>
    </location>
</feature>
<dbReference type="OrthoDB" id="1939092at2759"/>
<feature type="region of interest" description="Disordered" evidence="1">
    <location>
        <begin position="1"/>
        <end position="33"/>
    </location>
</feature>
<dbReference type="GO" id="GO:0009409">
    <property type="term" value="P:response to cold"/>
    <property type="evidence" value="ECO:0007669"/>
    <property type="project" value="EnsemblPlants"/>
</dbReference>
<name>A0A068UI77_COFCA</name>
<dbReference type="FunCoup" id="A0A068UI77">
    <property type="interactions" value="293"/>
</dbReference>
<feature type="region of interest" description="Disordered" evidence="1">
    <location>
        <begin position="127"/>
        <end position="202"/>
    </location>
</feature>
<dbReference type="GO" id="GO:0009649">
    <property type="term" value="P:entrainment of circadian clock"/>
    <property type="evidence" value="ECO:0007669"/>
    <property type="project" value="EnsemblPlants"/>
</dbReference>
<dbReference type="GO" id="GO:2000028">
    <property type="term" value="P:regulation of photoperiodism, flowering"/>
    <property type="evidence" value="ECO:0007669"/>
    <property type="project" value="InterPro"/>
</dbReference>
<sequence>MKRGKDDERAMGPMFPRLHVNDTEKGGPRAPPRNKMALYEQLSIPSQRFKHGVVPINSNSSANGIPPVSSSQGNGQQRGAFCSHQLPLPGQATEKSASNYFDSSAPLMPVEQKKKLEEDDFRVPIFMQSNMGQDRGKTYSNMDRGNSSSPAYTEHSTKNVPVTDNEPRQTVDIGPSVGQESRSQNEENIRESMGGGEQSIRSVSISSSLNKAEVGLRQAETYLRPESRNNSVDKCSRFSNADHNLLPDHRAETHSKSRIPGNNVFDEPTMGISNPNSSASRFDFQAEEGRIFDDTESCEDKTCRSLPTGIADRDDDASETSMVDSISGLEISPDDVVGIIGQKHFWKARRAIVNQQRVFAVQVFELHRLIKVQRMIAGSPHLLLEDSAYLGKPIKGSAPKKLPIDYIVKAIPNVSKQKNDSEKPNHKIECSAENTVGKASLSSVQNGSHLPSHRPFSANSPATGDYSSGSWCFQQPQGHQWLIPVMSPSEGLVYKPYPGPGYMAPACGGCGPPGSSPMMGNFLNPAYGIPASHHYQAMGGVPPFAAPAGPQGYFPPYGMAVLNQGITGSAGEQMNHLAVPGPYGQSPRLGPNYDIQRQNSGNVPNQKSGAIPDAVQQLHASRESELQISTASSPSERVQGSGRGNAAERGDVLPLFPTTPVVEAPSGHVQQPQEVSSSARVIKVVPHNGRLATESVARIFQSIQEERKQYDSA</sequence>
<proteinExistence type="predicted"/>
<accession>A0A068UI77</accession>
<reference evidence="3" key="1">
    <citation type="journal article" date="2014" name="Science">
        <title>The coffee genome provides insight into the convergent evolution of caffeine biosynthesis.</title>
        <authorList>
            <person name="Denoeud F."/>
            <person name="Carretero-Paulet L."/>
            <person name="Dereeper A."/>
            <person name="Droc G."/>
            <person name="Guyot R."/>
            <person name="Pietrella M."/>
            <person name="Zheng C."/>
            <person name="Alberti A."/>
            <person name="Anthony F."/>
            <person name="Aprea G."/>
            <person name="Aury J.M."/>
            <person name="Bento P."/>
            <person name="Bernard M."/>
            <person name="Bocs S."/>
            <person name="Campa C."/>
            <person name="Cenci A."/>
            <person name="Combes M.C."/>
            <person name="Crouzillat D."/>
            <person name="Da Silva C."/>
            <person name="Daddiego L."/>
            <person name="De Bellis F."/>
            <person name="Dussert S."/>
            <person name="Garsmeur O."/>
            <person name="Gayraud T."/>
            <person name="Guignon V."/>
            <person name="Jahn K."/>
            <person name="Jamilloux V."/>
            <person name="Joet T."/>
            <person name="Labadie K."/>
            <person name="Lan T."/>
            <person name="Leclercq J."/>
            <person name="Lepelley M."/>
            <person name="Leroy T."/>
            <person name="Li L.T."/>
            <person name="Librado P."/>
            <person name="Lopez L."/>
            <person name="Munoz A."/>
            <person name="Noel B."/>
            <person name="Pallavicini A."/>
            <person name="Perrotta G."/>
            <person name="Poncet V."/>
            <person name="Pot D."/>
            <person name="Priyono X."/>
            <person name="Rigoreau M."/>
            <person name="Rouard M."/>
            <person name="Rozas J."/>
            <person name="Tranchant-Dubreuil C."/>
            <person name="VanBuren R."/>
            <person name="Zhang Q."/>
            <person name="Andrade A.C."/>
            <person name="Argout X."/>
            <person name="Bertrand B."/>
            <person name="de Kochko A."/>
            <person name="Graziosi G."/>
            <person name="Henry R.J."/>
            <person name="Jayarama X."/>
            <person name="Ming R."/>
            <person name="Nagai C."/>
            <person name="Rounsley S."/>
            <person name="Sankoff D."/>
            <person name="Giuliano G."/>
            <person name="Albert V.A."/>
            <person name="Wincker P."/>
            <person name="Lashermes P."/>
        </authorList>
    </citation>
    <scope>NUCLEOTIDE SEQUENCE [LARGE SCALE GENOMIC DNA]</scope>
    <source>
        <strain evidence="3">cv. DH200-94</strain>
    </source>
</reference>
<feature type="region of interest" description="Disordered" evidence="1">
    <location>
        <begin position="53"/>
        <end position="96"/>
    </location>
</feature>